<dbReference type="InterPro" id="IPR013783">
    <property type="entry name" value="Ig-like_fold"/>
</dbReference>
<dbReference type="SMART" id="SM00406">
    <property type="entry name" value="IGv"/>
    <property type="match status" value="1"/>
</dbReference>
<dbReference type="InterPro" id="IPR013106">
    <property type="entry name" value="Ig_V-set"/>
</dbReference>
<dbReference type="Gene3D" id="2.60.40.10">
    <property type="entry name" value="Immunoglobulins"/>
    <property type="match status" value="1"/>
</dbReference>
<organism evidence="6">
    <name type="scientific">Castor canadensis</name>
    <name type="common">American beaver</name>
    <dbReference type="NCBI Taxonomy" id="51338"/>
    <lineage>
        <taxon>Eukaryota</taxon>
        <taxon>Metazoa</taxon>
        <taxon>Chordata</taxon>
        <taxon>Craniata</taxon>
        <taxon>Vertebrata</taxon>
        <taxon>Euteleostomi</taxon>
        <taxon>Mammalia</taxon>
        <taxon>Eutheria</taxon>
        <taxon>Euarchontoglires</taxon>
        <taxon>Glires</taxon>
        <taxon>Rodentia</taxon>
        <taxon>Castorimorpha</taxon>
        <taxon>Castoridae</taxon>
        <taxon>Castor</taxon>
    </lineage>
</organism>
<dbReference type="PANTHER" id="PTHR23267">
    <property type="entry name" value="IMMUNOGLOBULIN LIGHT CHAIN"/>
    <property type="match status" value="1"/>
</dbReference>
<dbReference type="InterPro" id="IPR036179">
    <property type="entry name" value="Ig-like_dom_sf"/>
</dbReference>
<dbReference type="GO" id="GO:0002250">
    <property type="term" value="P:adaptive immune response"/>
    <property type="evidence" value="ECO:0007669"/>
    <property type="project" value="UniProtKB-KW"/>
</dbReference>
<dbReference type="GO" id="GO:0019814">
    <property type="term" value="C:immunoglobulin complex"/>
    <property type="evidence" value="ECO:0007669"/>
    <property type="project" value="UniProtKB-KW"/>
</dbReference>
<dbReference type="InterPro" id="IPR003599">
    <property type="entry name" value="Ig_sub"/>
</dbReference>
<protein>
    <recommendedName>
        <fullName evidence="5">Ig-like domain-containing protein</fullName>
    </recommendedName>
</protein>
<dbReference type="SUPFAM" id="SSF48726">
    <property type="entry name" value="Immunoglobulin"/>
    <property type="match status" value="1"/>
</dbReference>
<dbReference type="GO" id="GO:0005576">
    <property type="term" value="C:extracellular region"/>
    <property type="evidence" value="ECO:0007669"/>
    <property type="project" value="UniProtKB-ARBA"/>
</dbReference>
<feature type="signal peptide" evidence="4">
    <location>
        <begin position="1"/>
        <end position="22"/>
    </location>
</feature>
<accession>A0A8C0W643</accession>
<dbReference type="AlphaFoldDB" id="A0A8C0W643"/>
<dbReference type="Pfam" id="PF07686">
    <property type="entry name" value="V-set"/>
    <property type="match status" value="1"/>
</dbReference>
<name>A0A8C0W643_CASCN</name>
<sequence length="119" mass="13075">MDRRSHTQLLGLLLLWLSGASCDTQMTQTPSSLSASPGDKVTITCRASQSISNYLNWFQQKPGNALKLLIYNTNSLESGIPSRFSGSGYGTDFSLTISSLEPEDVGTYFCQQYDELPPQ</sequence>
<dbReference type="SMART" id="SM00409">
    <property type="entry name" value="IG"/>
    <property type="match status" value="1"/>
</dbReference>
<dbReference type="Ensembl" id="ENSCCNT00000008168.1">
    <property type="protein sequence ID" value="ENSCCNP00000006228.1"/>
    <property type="gene ID" value="ENSCCNG00000006550.1"/>
</dbReference>
<dbReference type="PROSITE" id="PS50835">
    <property type="entry name" value="IG_LIKE"/>
    <property type="match status" value="1"/>
</dbReference>
<reference evidence="6" key="1">
    <citation type="submission" date="2023-09" db="UniProtKB">
        <authorList>
            <consortium name="Ensembl"/>
        </authorList>
    </citation>
    <scope>IDENTIFICATION</scope>
</reference>
<dbReference type="FunFam" id="2.60.40.10:FF:000212">
    <property type="entry name" value="Immunoglobulin kappa chain variable 12-38"/>
    <property type="match status" value="1"/>
</dbReference>
<evidence type="ECO:0000256" key="2">
    <source>
        <dbReference type="ARBA" id="ARBA00023130"/>
    </source>
</evidence>
<dbReference type="InterPro" id="IPR007110">
    <property type="entry name" value="Ig-like_dom"/>
</dbReference>
<dbReference type="InterPro" id="IPR050150">
    <property type="entry name" value="IgV_Light_Chain"/>
</dbReference>
<evidence type="ECO:0000313" key="6">
    <source>
        <dbReference type="Ensembl" id="ENSCCNP00000006228.1"/>
    </source>
</evidence>
<evidence type="ECO:0000256" key="4">
    <source>
        <dbReference type="SAM" id="SignalP"/>
    </source>
</evidence>
<dbReference type="PROSITE" id="PS51257">
    <property type="entry name" value="PROKAR_LIPOPROTEIN"/>
    <property type="match status" value="1"/>
</dbReference>
<evidence type="ECO:0000256" key="1">
    <source>
        <dbReference type="ARBA" id="ARBA00022859"/>
    </source>
</evidence>
<feature type="chain" id="PRO_5034402801" description="Ig-like domain-containing protein" evidence="4">
    <location>
        <begin position="23"/>
        <end position="119"/>
    </location>
</feature>
<evidence type="ECO:0000259" key="5">
    <source>
        <dbReference type="PROSITE" id="PS50835"/>
    </source>
</evidence>
<dbReference type="GO" id="GO:0005886">
    <property type="term" value="C:plasma membrane"/>
    <property type="evidence" value="ECO:0007669"/>
    <property type="project" value="UniProtKB-ARBA"/>
</dbReference>
<evidence type="ECO:0000256" key="3">
    <source>
        <dbReference type="ARBA" id="ARBA00043265"/>
    </source>
</evidence>
<keyword evidence="4" id="KW-0732">Signal</keyword>
<keyword evidence="2" id="KW-1064">Adaptive immunity</keyword>
<feature type="domain" description="Ig-like" evidence="5">
    <location>
        <begin position="24"/>
        <end position="119"/>
    </location>
</feature>
<proteinExistence type="predicted"/>
<keyword evidence="3" id="KW-1280">Immunoglobulin</keyword>
<keyword evidence="1" id="KW-0391">Immunity</keyword>